<keyword evidence="2" id="KW-1185">Reference proteome</keyword>
<gene>
    <name evidence="1" type="primary">jg7004</name>
    <name evidence="1" type="ORF">PAEG_LOCUS24057</name>
</gene>
<protein>
    <submittedName>
        <fullName evidence="1">Jg7004 protein</fullName>
    </submittedName>
</protein>
<comment type="caution">
    <text evidence="1">The sequence shown here is derived from an EMBL/GenBank/DDBJ whole genome shotgun (WGS) entry which is preliminary data.</text>
</comment>
<accession>A0A8S4SE79</accession>
<evidence type="ECO:0000313" key="1">
    <source>
        <dbReference type="EMBL" id="CAH2261957.1"/>
    </source>
</evidence>
<dbReference type="AlphaFoldDB" id="A0A8S4SE79"/>
<name>A0A8S4SE79_9NEOP</name>
<dbReference type="EMBL" id="CAKXAJ010026208">
    <property type="protein sequence ID" value="CAH2261957.1"/>
    <property type="molecule type" value="Genomic_DNA"/>
</dbReference>
<organism evidence="1 2">
    <name type="scientific">Pararge aegeria aegeria</name>
    <dbReference type="NCBI Taxonomy" id="348720"/>
    <lineage>
        <taxon>Eukaryota</taxon>
        <taxon>Metazoa</taxon>
        <taxon>Ecdysozoa</taxon>
        <taxon>Arthropoda</taxon>
        <taxon>Hexapoda</taxon>
        <taxon>Insecta</taxon>
        <taxon>Pterygota</taxon>
        <taxon>Neoptera</taxon>
        <taxon>Endopterygota</taxon>
        <taxon>Lepidoptera</taxon>
        <taxon>Glossata</taxon>
        <taxon>Ditrysia</taxon>
        <taxon>Papilionoidea</taxon>
        <taxon>Nymphalidae</taxon>
        <taxon>Satyrinae</taxon>
        <taxon>Satyrini</taxon>
        <taxon>Parargina</taxon>
        <taxon>Pararge</taxon>
    </lineage>
</organism>
<proteinExistence type="predicted"/>
<sequence>MPVCHVVTADQNPIVTTPLPADVSSGQKLAGHVPTSSGSVPDANDVLLAPIETYYVILSASLTQWLELWEWEFLVMSYRSEMWSVNMGLIRRLEVTQRAMERAMLGVVLREPISNEEIRRRELELLK</sequence>
<reference evidence="1" key="1">
    <citation type="submission" date="2022-03" db="EMBL/GenBank/DDBJ databases">
        <authorList>
            <person name="Lindestad O."/>
        </authorList>
    </citation>
    <scope>NUCLEOTIDE SEQUENCE</scope>
</reference>
<dbReference type="Proteomes" id="UP000838756">
    <property type="component" value="Unassembled WGS sequence"/>
</dbReference>
<evidence type="ECO:0000313" key="2">
    <source>
        <dbReference type="Proteomes" id="UP000838756"/>
    </source>
</evidence>
<dbReference type="OrthoDB" id="7384832at2759"/>